<comment type="caution">
    <text evidence="2">The sequence shown here is derived from an EMBL/GenBank/DDBJ whole genome shotgun (WGS) entry which is preliminary data.</text>
</comment>
<keyword evidence="3" id="KW-1185">Reference proteome</keyword>
<sequence>MMKFWRKKSTVVALFIVAILSSSIGSAYAAVNLEPIKAFFNRSATFVLNGEAWQPKDANGKPMSAIYYNGVNYLPVRAVAEALKVPVKLDAATQKIYIGDQPGAQTPIFAVPMEIDNIYVVATRDPGETRVNEKQYKEVLKIDQYGDIIFTLDRKYKRLVLDAAIVSPGEHDVEFTLYNAGDAAGNTALTALETHNASLEDSATRMEFNVAGLDKIKIHVQSHNLNPYIYARVMDTSYFDSEPAAPTEGR</sequence>
<evidence type="ECO:0008006" key="4">
    <source>
        <dbReference type="Google" id="ProtNLM"/>
    </source>
</evidence>
<proteinExistence type="predicted"/>
<evidence type="ECO:0000313" key="2">
    <source>
        <dbReference type="EMBL" id="MFC4302224.1"/>
    </source>
</evidence>
<feature type="chain" id="PRO_5046988984" description="Copper amine oxidase-like N-terminal domain-containing protein" evidence="1">
    <location>
        <begin position="30"/>
        <end position="250"/>
    </location>
</feature>
<protein>
    <recommendedName>
        <fullName evidence="4">Copper amine oxidase-like N-terminal domain-containing protein</fullName>
    </recommendedName>
</protein>
<dbReference type="RefSeq" id="WP_204600894.1">
    <property type="nucleotide sequence ID" value="NZ_JBHSED010000003.1"/>
</dbReference>
<evidence type="ECO:0000256" key="1">
    <source>
        <dbReference type="SAM" id="SignalP"/>
    </source>
</evidence>
<reference evidence="3" key="1">
    <citation type="journal article" date="2019" name="Int. J. Syst. Evol. Microbiol.">
        <title>The Global Catalogue of Microorganisms (GCM) 10K type strain sequencing project: providing services to taxonomists for standard genome sequencing and annotation.</title>
        <authorList>
            <consortium name="The Broad Institute Genomics Platform"/>
            <consortium name="The Broad Institute Genome Sequencing Center for Infectious Disease"/>
            <person name="Wu L."/>
            <person name="Ma J."/>
        </authorList>
    </citation>
    <scope>NUCLEOTIDE SEQUENCE [LARGE SCALE GENOMIC DNA]</scope>
    <source>
        <strain evidence="3">CGMCC 4.1641</strain>
    </source>
</reference>
<organism evidence="2 3">
    <name type="scientific">Cohnella boryungensis</name>
    <dbReference type="NCBI Taxonomy" id="768479"/>
    <lineage>
        <taxon>Bacteria</taxon>
        <taxon>Bacillati</taxon>
        <taxon>Bacillota</taxon>
        <taxon>Bacilli</taxon>
        <taxon>Bacillales</taxon>
        <taxon>Paenibacillaceae</taxon>
        <taxon>Cohnella</taxon>
    </lineage>
</organism>
<accession>A0ABV8S3T5</accession>
<feature type="signal peptide" evidence="1">
    <location>
        <begin position="1"/>
        <end position="29"/>
    </location>
</feature>
<dbReference type="Proteomes" id="UP001595755">
    <property type="component" value="Unassembled WGS sequence"/>
</dbReference>
<name>A0ABV8S3T5_9BACL</name>
<gene>
    <name evidence="2" type="ORF">ACFO1S_02070</name>
</gene>
<keyword evidence="1" id="KW-0732">Signal</keyword>
<evidence type="ECO:0000313" key="3">
    <source>
        <dbReference type="Proteomes" id="UP001595755"/>
    </source>
</evidence>
<dbReference type="EMBL" id="JBHSED010000003">
    <property type="protein sequence ID" value="MFC4302224.1"/>
    <property type="molecule type" value="Genomic_DNA"/>
</dbReference>